<dbReference type="PANTHER" id="PTHR35535">
    <property type="entry name" value="HEAT SHOCK PROTEIN HSLJ"/>
    <property type="match status" value="1"/>
</dbReference>
<dbReference type="InterPro" id="IPR038670">
    <property type="entry name" value="HslJ-like_sf"/>
</dbReference>
<dbReference type="PANTHER" id="PTHR35535:SF1">
    <property type="entry name" value="HEAT SHOCK PROTEIN HSLJ"/>
    <property type="match status" value="1"/>
</dbReference>
<evidence type="ECO:0000256" key="2">
    <source>
        <dbReference type="ARBA" id="ARBA00023136"/>
    </source>
</evidence>
<evidence type="ECO:0000259" key="5">
    <source>
        <dbReference type="Pfam" id="PF03724"/>
    </source>
</evidence>
<feature type="domain" description="C-type lysozyme inhibitor" evidence="6">
    <location>
        <begin position="10"/>
        <end position="73"/>
    </location>
</feature>
<dbReference type="STRING" id="1288826.MSNKSG1_12567"/>
<evidence type="ECO:0000259" key="6">
    <source>
        <dbReference type="Pfam" id="PF09864"/>
    </source>
</evidence>
<comment type="caution">
    <text evidence="7">The sequence shown here is derived from an EMBL/GenBank/DDBJ whole genome shotgun (WGS) entry which is preliminary data.</text>
</comment>
<dbReference type="InterPro" id="IPR005184">
    <property type="entry name" value="DUF306_Meta_HslJ"/>
</dbReference>
<accession>M7D2X2</accession>
<evidence type="ECO:0008006" key="9">
    <source>
        <dbReference type="Google" id="ProtNLM"/>
    </source>
</evidence>
<dbReference type="eggNOG" id="COG3187">
    <property type="taxonomic scope" value="Bacteria"/>
</dbReference>
<evidence type="ECO:0000256" key="3">
    <source>
        <dbReference type="ARBA" id="ARBA00023139"/>
    </source>
</evidence>
<keyword evidence="3" id="KW-0564">Palmitate</keyword>
<evidence type="ECO:0000256" key="1">
    <source>
        <dbReference type="ARBA" id="ARBA00022729"/>
    </source>
</evidence>
<dbReference type="Gene3D" id="2.40.128.200">
    <property type="match status" value="1"/>
</dbReference>
<organism evidence="7 8">
    <name type="scientific">Marinobacter santoriniensis NKSG1</name>
    <dbReference type="NCBI Taxonomy" id="1288826"/>
    <lineage>
        <taxon>Bacteria</taxon>
        <taxon>Pseudomonadati</taxon>
        <taxon>Pseudomonadota</taxon>
        <taxon>Gammaproteobacteria</taxon>
        <taxon>Pseudomonadales</taxon>
        <taxon>Marinobacteraceae</taxon>
        <taxon>Marinobacter</taxon>
    </lineage>
</organism>
<protein>
    <recommendedName>
        <fullName evidence="9">DUF306 domain-containing protein</fullName>
    </recommendedName>
</protein>
<dbReference type="EMBL" id="APAT01000018">
    <property type="protein sequence ID" value="EMP55103.1"/>
    <property type="molecule type" value="Genomic_DNA"/>
</dbReference>
<evidence type="ECO:0000256" key="4">
    <source>
        <dbReference type="ARBA" id="ARBA00023288"/>
    </source>
</evidence>
<reference evidence="7 8" key="1">
    <citation type="journal article" date="2013" name="Genome Announc.">
        <title>Genome Sequence of Hydrothermal Arsenic-Respiring Bacterium Marinobacter santoriniensis NKSG1T.</title>
        <authorList>
            <person name="Handley K.M."/>
            <person name="Upton M."/>
            <person name="Beatson S.A."/>
            <person name="Hery M."/>
            <person name="Lloyd J.R."/>
        </authorList>
    </citation>
    <scope>NUCLEOTIDE SEQUENCE [LARGE SCALE GENOMIC DNA]</scope>
    <source>
        <strain evidence="7 8">NKSG1</strain>
    </source>
</reference>
<dbReference type="Proteomes" id="UP000011960">
    <property type="component" value="Unassembled WGS sequence"/>
</dbReference>
<dbReference type="Pfam" id="PF03724">
    <property type="entry name" value="META"/>
    <property type="match status" value="1"/>
</dbReference>
<dbReference type="InterPro" id="IPR053147">
    <property type="entry name" value="Hsp_HslJ-like"/>
</dbReference>
<dbReference type="SUPFAM" id="SSF141488">
    <property type="entry name" value="YdhA-like"/>
    <property type="match status" value="1"/>
</dbReference>
<evidence type="ECO:0000313" key="8">
    <source>
        <dbReference type="Proteomes" id="UP000011960"/>
    </source>
</evidence>
<dbReference type="Gene3D" id="2.40.128.270">
    <property type="match status" value="1"/>
</dbReference>
<gene>
    <name evidence="7" type="ORF">MSNKSG1_12567</name>
</gene>
<dbReference type="eggNOG" id="COG3895">
    <property type="taxonomic scope" value="Bacteria"/>
</dbReference>
<dbReference type="AlphaFoldDB" id="M7D2X2"/>
<dbReference type="InterPro" id="IPR036328">
    <property type="entry name" value="MliC_sf"/>
</dbReference>
<dbReference type="Pfam" id="PF09864">
    <property type="entry name" value="MliC"/>
    <property type="match status" value="1"/>
</dbReference>
<keyword evidence="8" id="KW-1185">Reference proteome</keyword>
<feature type="domain" description="DUF306" evidence="5">
    <location>
        <begin position="185"/>
        <end position="287"/>
    </location>
</feature>
<keyword evidence="1" id="KW-0732">Signal</keyword>
<dbReference type="InterPro" id="IPR018660">
    <property type="entry name" value="MliC"/>
</dbReference>
<sequence length="298" mass="32649">MPEKSSSNTYSCGQLDIRVAETDAGLLGIDFADQRLLLKPVESASGALYAAPDNPNTRFWSKGERASLTIDGERYPECLEPGAIEEPFEARGNEPFWRVQVAGGQLTLERPYESTTPLRLDAELEQSGRHGRTFVAEGSGVRVKLSVARQLCNDTMSGSQYPVQAHLTINGEAFEGCGGDPERLLRGVDWVVETIDGSPVMDRTRVTVRFLDQHRVAGRSSCNRYTGRYHLTGEGLTLGSLASTRMACAPSLMNQAHRFQELLGQVNRFRIGTRGELRLLAPDGRAIVAHRSSDGSIP</sequence>
<evidence type="ECO:0000313" key="7">
    <source>
        <dbReference type="EMBL" id="EMP55103.1"/>
    </source>
</evidence>
<dbReference type="PATRIC" id="fig|1288826.3.peg.2490"/>
<name>M7D2X2_9GAMM</name>
<dbReference type="eggNOG" id="COG3650">
    <property type="taxonomic scope" value="Bacteria"/>
</dbReference>
<keyword evidence="2" id="KW-0472">Membrane</keyword>
<proteinExistence type="predicted"/>
<keyword evidence="4" id="KW-0449">Lipoprotein</keyword>